<proteinExistence type="predicted"/>
<organism evidence="1">
    <name type="scientific">Anguilla anguilla</name>
    <name type="common">European freshwater eel</name>
    <name type="synonym">Muraena anguilla</name>
    <dbReference type="NCBI Taxonomy" id="7936"/>
    <lineage>
        <taxon>Eukaryota</taxon>
        <taxon>Metazoa</taxon>
        <taxon>Chordata</taxon>
        <taxon>Craniata</taxon>
        <taxon>Vertebrata</taxon>
        <taxon>Euteleostomi</taxon>
        <taxon>Actinopterygii</taxon>
        <taxon>Neopterygii</taxon>
        <taxon>Teleostei</taxon>
        <taxon>Anguilliformes</taxon>
        <taxon>Anguillidae</taxon>
        <taxon>Anguilla</taxon>
    </lineage>
</organism>
<evidence type="ECO:0000313" key="1">
    <source>
        <dbReference type="EMBL" id="JAH26149.1"/>
    </source>
</evidence>
<accession>A0A0E9RAM1</accession>
<dbReference type="AlphaFoldDB" id="A0A0E9RAM1"/>
<name>A0A0E9RAM1_ANGAN</name>
<reference evidence="1" key="1">
    <citation type="submission" date="2014-11" db="EMBL/GenBank/DDBJ databases">
        <authorList>
            <person name="Amaro Gonzalez C."/>
        </authorList>
    </citation>
    <scope>NUCLEOTIDE SEQUENCE</scope>
</reference>
<dbReference type="EMBL" id="GBXM01082428">
    <property type="protein sequence ID" value="JAH26149.1"/>
    <property type="molecule type" value="Transcribed_RNA"/>
</dbReference>
<protein>
    <submittedName>
        <fullName evidence="1">Uncharacterized protein</fullName>
    </submittedName>
</protein>
<sequence>MNTTEKPYAERVIIRKNISISMLSNSK</sequence>
<reference evidence="1" key="2">
    <citation type="journal article" date="2015" name="Fish Shellfish Immunol.">
        <title>Early steps in the European eel (Anguilla anguilla)-Vibrio vulnificus interaction in the gills: Role of the RtxA13 toxin.</title>
        <authorList>
            <person name="Callol A."/>
            <person name="Pajuelo D."/>
            <person name="Ebbesson L."/>
            <person name="Teles M."/>
            <person name="MacKenzie S."/>
            <person name="Amaro C."/>
        </authorList>
    </citation>
    <scope>NUCLEOTIDE SEQUENCE</scope>
</reference>